<keyword evidence="1" id="KW-0732">Signal</keyword>
<dbReference type="EMBL" id="JBIAWJ010000024">
    <property type="protein sequence ID" value="MFF4526297.1"/>
    <property type="molecule type" value="Genomic_DNA"/>
</dbReference>
<evidence type="ECO:0008006" key="4">
    <source>
        <dbReference type="Google" id="ProtNLM"/>
    </source>
</evidence>
<evidence type="ECO:0000313" key="2">
    <source>
        <dbReference type="EMBL" id="MFF4526297.1"/>
    </source>
</evidence>
<sequence length="217" mass="21798">MPALSARHIASSALCAALLVGITGPAAVAADSARETSPAASADARPVRADVLLAKVRAMNGGELAPVADLLDAVLKADNGRLSPDETRTLGDAAKRALADASDTDEVADALDDAVDDVLDDTEDVLDDVEEDVDSLLEALTSDAGDTLPEADDLLASLESLVKALLGIGANEAITSDAAVPSDAVASSTQTTTVVPSAPPVTVPVIAPLLQGLMSIL</sequence>
<keyword evidence="3" id="KW-1185">Reference proteome</keyword>
<dbReference type="Proteomes" id="UP001602058">
    <property type="component" value="Unassembled WGS sequence"/>
</dbReference>
<feature type="chain" id="PRO_5046874117" description="Secreted protein" evidence="1">
    <location>
        <begin position="30"/>
        <end position="217"/>
    </location>
</feature>
<dbReference type="RefSeq" id="WP_387891785.1">
    <property type="nucleotide sequence ID" value="NZ_JBIAWJ010000024.1"/>
</dbReference>
<organism evidence="2 3">
    <name type="scientific">Streptomyces bluensis</name>
    <dbReference type="NCBI Taxonomy" id="33897"/>
    <lineage>
        <taxon>Bacteria</taxon>
        <taxon>Bacillati</taxon>
        <taxon>Actinomycetota</taxon>
        <taxon>Actinomycetes</taxon>
        <taxon>Kitasatosporales</taxon>
        <taxon>Streptomycetaceae</taxon>
        <taxon>Streptomyces</taxon>
    </lineage>
</organism>
<protein>
    <recommendedName>
        <fullName evidence="4">Secreted protein</fullName>
    </recommendedName>
</protein>
<reference evidence="2 3" key="1">
    <citation type="submission" date="2024-10" db="EMBL/GenBank/DDBJ databases">
        <title>The Natural Products Discovery Center: Release of the First 8490 Sequenced Strains for Exploring Actinobacteria Biosynthetic Diversity.</title>
        <authorList>
            <person name="Kalkreuter E."/>
            <person name="Kautsar S.A."/>
            <person name="Yang D."/>
            <person name="Bader C.D."/>
            <person name="Teijaro C.N."/>
            <person name="Fluegel L."/>
            <person name="Davis C.M."/>
            <person name="Simpson J.R."/>
            <person name="Lauterbach L."/>
            <person name="Steele A.D."/>
            <person name="Gui C."/>
            <person name="Meng S."/>
            <person name="Li G."/>
            <person name="Viehrig K."/>
            <person name="Ye F."/>
            <person name="Su P."/>
            <person name="Kiefer A.F."/>
            <person name="Nichols A."/>
            <person name="Cepeda A.J."/>
            <person name="Yan W."/>
            <person name="Fan B."/>
            <person name="Jiang Y."/>
            <person name="Adhikari A."/>
            <person name="Zheng C.-J."/>
            <person name="Schuster L."/>
            <person name="Cowan T.M."/>
            <person name="Smanski M.J."/>
            <person name="Chevrette M.G."/>
            <person name="De Carvalho L.P.S."/>
            <person name="Shen B."/>
        </authorList>
    </citation>
    <scope>NUCLEOTIDE SEQUENCE [LARGE SCALE GENOMIC DNA]</scope>
    <source>
        <strain evidence="2 3">NPDC001390</strain>
    </source>
</reference>
<proteinExistence type="predicted"/>
<gene>
    <name evidence="2" type="ORF">ACFY1D_33430</name>
</gene>
<name>A0ABW6US70_9ACTN</name>
<feature type="signal peptide" evidence="1">
    <location>
        <begin position="1"/>
        <end position="29"/>
    </location>
</feature>
<evidence type="ECO:0000313" key="3">
    <source>
        <dbReference type="Proteomes" id="UP001602058"/>
    </source>
</evidence>
<accession>A0ABW6US70</accession>
<evidence type="ECO:0000256" key="1">
    <source>
        <dbReference type="SAM" id="SignalP"/>
    </source>
</evidence>
<comment type="caution">
    <text evidence="2">The sequence shown here is derived from an EMBL/GenBank/DDBJ whole genome shotgun (WGS) entry which is preliminary data.</text>
</comment>